<evidence type="ECO:0000256" key="1">
    <source>
        <dbReference type="SAM" id="MobiDB-lite"/>
    </source>
</evidence>
<dbReference type="Pfam" id="PF07833">
    <property type="entry name" value="Cu_amine_oxidN1"/>
    <property type="match status" value="1"/>
</dbReference>
<feature type="domain" description="Copper amine oxidase-like N-terminal" evidence="3">
    <location>
        <begin position="101"/>
        <end position="207"/>
    </location>
</feature>
<feature type="signal peptide" evidence="2">
    <location>
        <begin position="1"/>
        <end position="22"/>
    </location>
</feature>
<dbReference type="AlphaFoldDB" id="A0ABD8AVU1"/>
<dbReference type="NCBIfam" id="NF033223">
    <property type="entry name" value="YHYH_alt"/>
    <property type="match status" value="1"/>
</dbReference>
<protein>
    <submittedName>
        <fullName evidence="4">Copper amine oxidase N-terminal domain-containing protein</fullName>
    </submittedName>
</protein>
<feature type="chain" id="PRO_5044814664" evidence="2">
    <location>
        <begin position="23"/>
        <end position="210"/>
    </location>
</feature>
<evidence type="ECO:0000256" key="2">
    <source>
        <dbReference type="SAM" id="SignalP"/>
    </source>
</evidence>
<dbReference type="GeneID" id="93474961"/>
<name>A0ABD8AVU1_PAEAM</name>
<keyword evidence="2" id="KW-0732">Signal</keyword>
<dbReference type="EMBL" id="CP145892">
    <property type="protein sequence ID" value="WWP21702.1"/>
    <property type="molecule type" value="Genomic_DNA"/>
</dbReference>
<dbReference type="RefSeq" id="WP_338707926.1">
    <property type="nucleotide sequence ID" value="NZ_CP145892.1"/>
</dbReference>
<sequence length="210" mass="22537">MRIKVISSLLAIFMIFATVASAHPGRTDSSGGHTCRTNCAKWGLKQGEYHYHNGGSSSSSKSSSSSSSSSGSTKKSNKSSTATQKKATPKPEYIKSAVQVKVNGSKVIFTESPIIMNNTNLVPLREMAKAMRAKTSWDSKTQTITVTKDKYKLIFTLSSKKVKVNGKEVTLQAAPKEIKGTTYIPLRVLVEGLGASLTSSGNTLTVKVKE</sequence>
<feature type="region of interest" description="Disordered" evidence="1">
    <location>
        <begin position="53"/>
        <end position="90"/>
    </location>
</feature>
<evidence type="ECO:0000313" key="5">
    <source>
        <dbReference type="Proteomes" id="UP001364764"/>
    </source>
</evidence>
<reference evidence="4 5" key="1">
    <citation type="submission" date="2024-02" db="EMBL/GenBank/DDBJ databases">
        <title>Complete sequences of two Paenibacillus sp. strains and one Lysinibacillus strain isolated from the environment on STAA medium highlight biotechnological potential.</title>
        <authorList>
            <person name="Attere S.A."/>
            <person name="Piche L.C."/>
            <person name="Intertaglia L."/>
            <person name="Lami R."/>
            <person name="Charette S.J."/>
            <person name="Vincent A.T."/>
        </authorList>
    </citation>
    <scope>NUCLEOTIDE SEQUENCE [LARGE SCALE GENOMIC DNA]</scope>
    <source>
        <strain evidence="4 5">Y5S-7</strain>
    </source>
</reference>
<dbReference type="Gene3D" id="3.30.457.10">
    <property type="entry name" value="Copper amine oxidase-like, N-terminal domain"/>
    <property type="match status" value="1"/>
</dbReference>
<gene>
    <name evidence="4" type="ORF">V6668_05810</name>
</gene>
<evidence type="ECO:0000313" key="4">
    <source>
        <dbReference type="EMBL" id="WWP21702.1"/>
    </source>
</evidence>
<proteinExistence type="predicted"/>
<organism evidence="4 5">
    <name type="scientific">Paenibacillus amylolyticus</name>
    <dbReference type="NCBI Taxonomy" id="1451"/>
    <lineage>
        <taxon>Bacteria</taxon>
        <taxon>Bacillati</taxon>
        <taxon>Bacillota</taxon>
        <taxon>Bacilli</taxon>
        <taxon>Bacillales</taxon>
        <taxon>Paenibacillaceae</taxon>
        <taxon>Paenibacillus</taxon>
    </lineage>
</organism>
<dbReference type="InterPro" id="IPR012854">
    <property type="entry name" value="Cu_amine_oxidase-like_N"/>
</dbReference>
<dbReference type="SUPFAM" id="SSF55383">
    <property type="entry name" value="Copper amine oxidase, domain N"/>
    <property type="match status" value="1"/>
</dbReference>
<evidence type="ECO:0000259" key="3">
    <source>
        <dbReference type="Pfam" id="PF07833"/>
    </source>
</evidence>
<feature type="compositionally biased region" description="Low complexity" evidence="1">
    <location>
        <begin position="53"/>
        <end position="81"/>
    </location>
</feature>
<dbReference type="InterPro" id="IPR047773">
    <property type="entry name" value="YHYH_dom_bact"/>
</dbReference>
<accession>A0ABD8AVU1</accession>
<dbReference type="Proteomes" id="UP001364764">
    <property type="component" value="Chromosome"/>
</dbReference>
<dbReference type="InterPro" id="IPR036582">
    <property type="entry name" value="Mao_N_sf"/>
</dbReference>